<gene>
    <name evidence="6" type="ORF">EV421DRAFT_1703888</name>
</gene>
<accession>A0AA39JXJ0</accession>
<dbReference type="InterPro" id="IPR042201">
    <property type="entry name" value="FH2_Formin_sf"/>
</dbReference>
<dbReference type="Pfam" id="PF06371">
    <property type="entry name" value="Drf_GBD"/>
    <property type="match status" value="1"/>
</dbReference>
<dbReference type="GO" id="GO:0003779">
    <property type="term" value="F:actin binding"/>
    <property type="evidence" value="ECO:0007669"/>
    <property type="project" value="InterPro"/>
</dbReference>
<feature type="compositionally biased region" description="Polar residues" evidence="3">
    <location>
        <begin position="157"/>
        <end position="173"/>
    </location>
</feature>
<dbReference type="InterPro" id="IPR014768">
    <property type="entry name" value="GBD/FH3_dom"/>
</dbReference>
<evidence type="ECO:0000256" key="2">
    <source>
        <dbReference type="SAM" id="Coils"/>
    </source>
</evidence>
<dbReference type="Gene3D" id="1.20.58.630">
    <property type="match status" value="1"/>
</dbReference>
<feature type="region of interest" description="Disordered" evidence="3">
    <location>
        <begin position="833"/>
        <end position="924"/>
    </location>
</feature>
<evidence type="ECO:0000259" key="5">
    <source>
        <dbReference type="PROSITE" id="PS51444"/>
    </source>
</evidence>
<dbReference type="InterPro" id="IPR015425">
    <property type="entry name" value="FH2_Formin"/>
</dbReference>
<dbReference type="SMART" id="SM00498">
    <property type="entry name" value="FH2"/>
    <property type="match status" value="1"/>
</dbReference>
<dbReference type="InterPro" id="IPR011989">
    <property type="entry name" value="ARM-like"/>
</dbReference>
<dbReference type="GO" id="GO:1903475">
    <property type="term" value="P:mitotic actomyosin contractile ring assembly"/>
    <property type="evidence" value="ECO:0007669"/>
    <property type="project" value="TreeGrafter"/>
</dbReference>
<feature type="compositionally biased region" description="Basic and acidic residues" evidence="3">
    <location>
        <begin position="870"/>
        <end position="883"/>
    </location>
</feature>
<comment type="similarity">
    <text evidence="1">Belongs to the formin homology family. BNI1 subfamily.</text>
</comment>
<name>A0AA39JXJ0_9AGAR</name>
<feature type="compositionally biased region" description="Polar residues" evidence="3">
    <location>
        <begin position="1490"/>
        <end position="1501"/>
    </location>
</feature>
<evidence type="ECO:0000256" key="3">
    <source>
        <dbReference type="SAM" id="MobiDB-lite"/>
    </source>
</evidence>
<dbReference type="GO" id="GO:0051016">
    <property type="term" value="P:barbed-end actin filament capping"/>
    <property type="evidence" value="ECO:0007669"/>
    <property type="project" value="TreeGrafter"/>
</dbReference>
<dbReference type="InterPro" id="IPR016024">
    <property type="entry name" value="ARM-type_fold"/>
</dbReference>
<dbReference type="EMBL" id="JAUEPT010000006">
    <property type="protein sequence ID" value="KAK0450644.1"/>
    <property type="molecule type" value="Genomic_DNA"/>
</dbReference>
<feature type="compositionally biased region" description="Basic and acidic residues" evidence="3">
    <location>
        <begin position="82"/>
        <end position="92"/>
    </location>
</feature>
<comment type="caution">
    <text evidence="6">The sequence shown here is derived from an EMBL/GenBank/DDBJ whole genome shotgun (WGS) entry which is preliminary data.</text>
</comment>
<feature type="domain" description="FH2" evidence="5">
    <location>
        <begin position="965"/>
        <end position="1367"/>
    </location>
</feature>
<feature type="region of interest" description="Disordered" evidence="3">
    <location>
        <begin position="152"/>
        <end position="211"/>
    </location>
</feature>
<dbReference type="Pfam" id="PF02181">
    <property type="entry name" value="FH2"/>
    <property type="match status" value="1"/>
</dbReference>
<dbReference type="SUPFAM" id="SSF101447">
    <property type="entry name" value="Formin homology 2 domain (FH2 domain)"/>
    <property type="match status" value="1"/>
</dbReference>
<feature type="compositionally biased region" description="Basic residues" evidence="3">
    <location>
        <begin position="774"/>
        <end position="786"/>
    </location>
</feature>
<keyword evidence="2" id="KW-0175">Coiled coil</keyword>
<dbReference type="PANTHER" id="PTHR47102:SF2">
    <property type="entry name" value="PROTEIN BNI1"/>
    <property type="match status" value="1"/>
</dbReference>
<dbReference type="GO" id="GO:0032153">
    <property type="term" value="C:cell division site"/>
    <property type="evidence" value="ECO:0007669"/>
    <property type="project" value="UniProtKB-ARBA"/>
</dbReference>
<protein>
    <submittedName>
        <fullName evidence="6">Formin homology 2 domain-containing protein</fullName>
    </submittedName>
</protein>
<sequence length="1501" mass="168409">MDSIFGRRKTKPRQSSISSTQELSESSVPYDKLGPPPSSPLPVGTVSQGLRGGPYISAPITNPTLTTNGTEFNKFGMTRSRAGGDRDNEDHGLGSPSTFSVSDSSTLYNNYVGTSSGNKLYTPQTARMRRSEASSSSGHMLDFGQFPANGYAPMPASASTGTMRPMSSATTRSEGTRHSKYSSLSSEGTSLNHFYHPHRHNNSEDAQLSRPDTDEEIEALFDNVKRTRDLADMPNLSIDQKWHMVYNDWQIRRKEEKQRDDQTRRQTELGQPSTIIRETPEWYIQKFLNKTITPKQAGSLQVSLRSLELSWFQHFISIQGTSVLAQTLMHISRKGSSRGDNDINLEYEVVKCLKQIFNNVSATTEALTHNLIVTQVASSLNTPHIPTRRLLLDLLSFLTYWNDGQAHMLVVAALETLSSSNNESGGPYEYWFKSMEQSLSGRGKMGSLVGASEDVKKAGGLESNLNDYALSNLILLRGVLDFVDDLDLRLHHRSQMEAAGLQRILELCRNFNVPTIDKQLRLLQNSLDEDEQKLRDRLDQEILRDLTNPLDVYNAIYAKVQESKARDYFLSMMQHLLLIREEGPPMVHYYQLLDSLVTDVVMDKKLAGAEQRFGHSVERIIAQFNEADRYQTVEDEANKARAEALRLKLEKEVLEDEISQGHDGLVGQLKERLAHAEQKLNVSRETTTRLQGQLVTQKSGYEQTIAQLEWQIMELFKMLKEVGQGGVETIVDNGGMDRKTLVETLEKNWQRTKTIGILEEEEEEEDMDATPRKNGLRRSKVVRKASKTGGPKSSEDGNGRVSQFMDADDQDADEQIQHQLAAGVVIVSDYSPMEGQLSSSRSARGSPRRTDRPLLGLGAPYKSSNLLPPHFEDAGESSDHSNVNEEESEGDRSVRGSHNSSEDTPSTSISSHVSADGRTPAPGSLAEQLSKHFLAKTSNPSSPPNSTRASMLLGSNLNALLSARKDLPITPSTKMKQLQWDKLPHQQVSKTLWNDEEPEKEHEMLKKLQIDGVWMEMEEDFKAKQLVINLMARQKRAELKSVLDVETKKRVEILIQGVKKLEPEEIARKIQHFDQDLCSQVFLSELKRVLPSPEQVGKLNVYRNSGPEELAELHPSDRLMVKLIQIDRLGPRIEGMLYKCAFEERWSLLDQGARKLSEAGDALLHAKAFKELLSLILLIGNYMNGTGVKGGAFGFRVSSINKLVDTKSVNNTTLLHFLERTVSKHFPDMEEFLEELAKPAEAYRVNLQEVRKGLGDLRDGLKRIREELEEHFARIDQTERYGQQMWNFINKAKIQVDDLVDEVRLADTTFTEVIGYYGEEDNRNMNSSEFYGIFKTFVTSYKASDNQTAADERLATAKRKQAAETMRLNREKAMEMSNQGTDALDSLLEKLRNGDTVGTRKNRRARPSAAETRPNAPLSLDLNGNPDDLARDLLARLASSGFEPPATPSSPTFAVSQRRRRRKAPSSIPDADLLSSPLLPPMSEMSSLEDTTIGSEDSSER</sequence>
<feature type="region of interest" description="Disordered" evidence="3">
    <location>
        <begin position="760"/>
        <end position="804"/>
    </location>
</feature>
<dbReference type="InterPro" id="IPR051661">
    <property type="entry name" value="Actin_filament_regulator"/>
</dbReference>
<keyword evidence="7" id="KW-1185">Reference proteome</keyword>
<feature type="region of interest" description="Disordered" evidence="3">
    <location>
        <begin position="1"/>
        <end position="100"/>
    </location>
</feature>
<dbReference type="SMART" id="SM01139">
    <property type="entry name" value="Drf_FH3"/>
    <property type="match status" value="1"/>
</dbReference>
<dbReference type="GO" id="GO:0051017">
    <property type="term" value="P:actin filament bundle assembly"/>
    <property type="evidence" value="ECO:0007669"/>
    <property type="project" value="TreeGrafter"/>
</dbReference>
<feature type="compositionally biased region" description="Low complexity" evidence="3">
    <location>
        <begin position="14"/>
        <end position="27"/>
    </location>
</feature>
<feature type="domain" description="GBD/FH3" evidence="4">
    <location>
        <begin position="209"/>
        <end position="608"/>
    </location>
</feature>
<dbReference type="InterPro" id="IPR010473">
    <property type="entry name" value="GTPase-bd"/>
</dbReference>
<dbReference type="GO" id="GO:0005938">
    <property type="term" value="C:cell cortex"/>
    <property type="evidence" value="ECO:0007669"/>
    <property type="project" value="UniProtKB-ARBA"/>
</dbReference>
<dbReference type="Proteomes" id="UP001175226">
    <property type="component" value="Unassembled WGS sequence"/>
</dbReference>
<dbReference type="Gene3D" id="1.10.238.150">
    <property type="entry name" value="Formin, FH3 diaphanous domain"/>
    <property type="match status" value="1"/>
</dbReference>
<dbReference type="Gene3D" id="1.25.10.10">
    <property type="entry name" value="Leucine-rich Repeat Variant"/>
    <property type="match status" value="1"/>
</dbReference>
<proteinExistence type="inferred from homology"/>
<feature type="region of interest" description="Disordered" evidence="3">
    <location>
        <begin position="1440"/>
        <end position="1501"/>
    </location>
</feature>
<dbReference type="GO" id="GO:0015629">
    <property type="term" value="C:actin cytoskeleton"/>
    <property type="evidence" value="ECO:0007669"/>
    <property type="project" value="UniProtKB-ARBA"/>
</dbReference>
<dbReference type="InterPro" id="IPR010472">
    <property type="entry name" value="FH3_dom"/>
</dbReference>
<evidence type="ECO:0000313" key="7">
    <source>
        <dbReference type="Proteomes" id="UP001175226"/>
    </source>
</evidence>
<dbReference type="PROSITE" id="PS51232">
    <property type="entry name" value="GBD_FH3"/>
    <property type="match status" value="1"/>
</dbReference>
<feature type="compositionally biased region" description="Polar residues" evidence="3">
    <location>
        <begin position="59"/>
        <end position="71"/>
    </location>
</feature>
<dbReference type="SMART" id="SM01140">
    <property type="entry name" value="Drf_GBD"/>
    <property type="match status" value="1"/>
</dbReference>
<feature type="compositionally biased region" description="Basic residues" evidence="3">
    <location>
        <begin position="1"/>
        <end position="12"/>
    </location>
</feature>
<dbReference type="Gene3D" id="6.10.30.50">
    <property type="match status" value="1"/>
</dbReference>
<evidence type="ECO:0000259" key="4">
    <source>
        <dbReference type="PROSITE" id="PS51232"/>
    </source>
</evidence>
<feature type="compositionally biased region" description="Low complexity" evidence="3">
    <location>
        <begin position="1465"/>
        <end position="1489"/>
    </location>
</feature>
<evidence type="ECO:0000256" key="1">
    <source>
        <dbReference type="ARBA" id="ARBA00037935"/>
    </source>
</evidence>
<dbReference type="PANTHER" id="PTHR47102">
    <property type="entry name" value="PROTEIN BNI1"/>
    <property type="match status" value="1"/>
</dbReference>
<feature type="region of interest" description="Disordered" evidence="3">
    <location>
        <begin position="1391"/>
        <end position="1427"/>
    </location>
</feature>
<feature type="compositionally biased region" description="Low complexity" evidence="3">
    <location>
        <begin position="902"/>
        <end position="911"/>
    </location>
</feature>
<dbReference type="Gene3D" id="1.20.58.2220">
    <property type="entry name" value="Formin, FH2 domain"/>
    <property type="match status" value="1"/>
</dbReference>
<dbReference type="Pfam" id="PF06367">
    <property type="entry name" value="Drf_FH3"/>
    <property type="match status" value="1"/>
</dbReference>
<dbReference type="PROSITE" id="PS51444">
    <property type="entry name" value="FH2"/>
    <property type="match status" value="1"/>
</dbReference>
<feature type="compositionally biased region" description="Polar residues" evidence="3">
    <location>
        <begin position="181"/>
        <end position="192"/>
    </location>
</feature>
<organism evidence="6 7">
    <name type="scientific">Armillaria borealis</name>
    <dbReference type="NCBI Taxonomy" id="47425"/>
    <lineage>
        <taxon>Eukaryota</taxon>
        <taxon>Fungi</taxon>
        <taxon>Dikarya</taxon>
        <taxon>Basidiomycota</taxon>
        <taxon>Agaricomycotina</taxon>
        <taxon>Agaricomycetes</taxon>
        <taxon>Agaricomycetidae</taxon>
        <taxon>Agaricales</taxon>
        <taxon>Marasmiineae</taxon>
        <taxon>Physalacriaceae</taxon>
        <taxon>Armillaria</taxon>
    </lineage>
</organism>
<dbReference type="SUPFAM" id="SSF48371">
    <property type="entry name" value="ARM repeat"/>
    <property type="match status" value="1"/>
</dbReference>
<dbReference type="GO" id="GO:0031267">
    <property type="term" value="F:small GTPase binding"/>
    <property type="evidence" value="ECO:0007669"/>
    <property type="project" value="InterPro"/>
</dbReference>
<feature type="coiled-coil region" evidence="2">
    <location>
        <begin position="630"/>
        <end position="686"/>
    </location>
</feature>
<evidence type="ECO:0000313" key="6">
    <source>
        <dbReference type="EMBL" id="KAK0450644.1"/>
    </source>
</evidence>
<dbReference type="GO" id="GO:0043332">
    <property type="term" value="C:mating projection tip"/>
    <property type="evidence" value="ECO:0007669"/>
    <property type="project" value="TreeGrafter"/>
</dbReference>
<reference evidence="6" key="1">
    <citation type="submission" date="2023-06" db="EMBL/GenBank/DDBJ databases">
        <authorList>
            <consortium name="Lawrence Berkeley National Laboratory"/>
            <person name="Ahrendt S."/>
            <person name="Sahu N."/>
            <person name="Indic B."/>
            <person name="Wong-Bajracharya J."/>
            <person name="Merenyi Z."/>
            <person name="Ke H.-M."/>
            <person name="Monk M."/>
            <person name="Kocsube S."/>
            <person name="Drula E."/>
            <person name="Lipzen A."/>
            <person name="Balint B."/>
            <person name="Henrissat B."/>
            <person name="Andreopoulos B."/>
            <person name="Martin F.M."/>
            <person name="Harder C.B."/>
            <person name="Rigling D."/>
            <person name="Ford K.L."/>
            <person name="Foster G.D."/>
            <person name="Pangilinan J."/>
            <person name="Papanicolaou A."/>
            <person name="Barry K."/>
            <person name="LaButti K."/>
            <person name="Viragh M."/>
            <person name="Koriabine M."/>
            <person name="Yan M."/>
            <person name="Riley R."/>
            <person name="Champramary S."/>
            <person name="Plett K.L."/>
            <person name="Tsai I.J."/>
            <person name="Slot J."/>
            <person name="Sipos G."/>
            <person name="Plett J."/>
            <person name="Nagy L.G."/>
            <person name="Grigoriev I.V."/>
        </authorList>
    </citation>
    <scope>NUCLEOTIDE SEQUENCE</scope>
    <source>
        <strain evidence="6">FPL87.14</strain>
    </source>
</reference>